<name>A0A6P1P003_9BACT</name>
<dbReference type="AlphaFoldDB" id="A0A6P1P003"/>
<dbReference type="InterPro" id="IPR007838">
    <property type="entry name" value="Cell_div_ZapA-like"/>
</dbReference>
<gene>
    <name evidence="1" type="primary">zapA</name>
    <name evidence="1" type="ORF">GU926_09015</name>
</gene>
<dbReference type="SUPFAM" id="SSF102829">
    <property type="entry name" value="Cell division protein ZapA-like"/>
    <property type="match status" value="1"/>
</dbReference>
<dbReference type="InterPro" id="IPR036192">
    <property type="entry name" value="Cell_div_ZapA-like_sf"/>
</dbReference>
<dbReference type="Gene3D" id="3.30.160.880">
    <property type="entry name" value="Cell division protein ZapA protomer, N-terminal domain"/>
    <property type="match status" value="1"/>
</dbReference>
<dbReference type="GO" id="GO:0051301">
    <property type="term" value="P:cell division"/>
    <property type="evidence" value="ECO:0007669"/>
    <property type="project" value="UniProtKB-KW"/>
</dbReference>
<keyword evidence="1" id="KW-0131">Cell cycle</keyword>
<keyword evidence="2" id="KW-1185">Reference proteome</keyword>
<proteinExistence type="predicted"/>
<keyword evidence="1" id="KW-0132">Cell division</keyword>
<sequence length="96" mass="11042">MSELSIKIKIADREYPMRVSEEEEERLRLAGKYLNERIKMFRDQFGIHDKQDLLAMIALETAADKIKTEDAAQQDQMGLEQQLSSLNDLLSSLKLG</sequence>
<evidence type="ECO:0000313" key="2">
    <source>
        <dbReference type="Proteomes" id="UP000464214"/>
    </source>
</evidence>
<reference evidence="1 2" key="1">
    <citation type="submission" date="2020-01" db="EMBL/GenBank/DDBJ databases">
        <authorList>
            <person name="Kim M."/>
        </authorList>
    </citation>
    <scope>NUCLEOTIDE SEQUENCE [LARGE SCALE GENOMIC DNA]</scope>
    <source>
        <strain evidence="1 2">BT10</strain>
    </source>
</reference>
<evidence type="ECO:0000313" key="1">
    <source>
        <dbReference type="EMBL" id="QHL87571.1"/>
    </source>
</evidence>
<dbReference type="RefSeq" id="WP_066505874.1">
    <property type="nucleotide sequence ID" value="NZ_CP047897.1"/>
</dbReference>
<protein>
    <submittedName>
        <fullName evidence="1">Cell division protein ZapA</fullName>
    </submittedName>
</protein>
<dbReference type="Proteomes" id="UP000464214">
    <property type="component" value="Chromosome"/>
</dbReference>
<dbReference type="EMBL" id="CP047897">
    <property type="protein sequence ID" value="QHL87571.1"/>
    <property type="molecule type" value="Genomic_DNA"/>
</dbReference>
<organism evidence="1 2">
    <name type="scientific">Nibribacter ruber</name>
    <dbReference type="NCBI Taxonomy" id="2698458"/>
    <lineage>
        <taxon>Bacteria</taxon>
        <taxon>Pseudomonadati</taxon>
        <taxon>Bacteroidota</taxon>
        <taxon>Cytophagia</taxon>
        <taxon>Cytophagales</taxon>
        <taxon>Hymenobacteraceae</taxon>
        <taxon>Nibribacter</taxon>
    </lineage>
</organism>
<dbReference type="KEGG" id="nib:GU926_09015"/>
<dbReference type="InterPro" id="IPR042233">
    <property type="entry name" value="Cell_div_ZapA_N"/>
</dbReference>
<accession>A0A6P1P003</accession>
<dbReference type="Pfam" id="PF05164">
    <property type="entry name" value="ZapA"/>
    <property type="match status" value="1"/>
</dbReference>